<keyword evidence="1" id="KW-1133">Transmembrane helix</keyword>
<keyword evidence="1" id="KW-0812">Transmembrane</keyword>
<evidence type="ECO:0000313" key="3">
    <source>
        <dbReference type="Proteomes" id="UP001265259"/>
    </source>
</evidence>
<sequence>MTRKTLILFILILPLATGAMTAAAVQTGFDAWLPMLATLACATALAWQIADLLNWRRIRRDRFR</sequence>
<keyword evidence="3" id="KW-1185">Reference proteome</keyword>
<accession>A0ABU3DKR5</accession>
<evidence type="ECO:0000256" key="1">
    <source>
        <dbReference type="SAM" id="Phobius"/>
    </source>
</evidence>
<keyword evidence="1" id="KW-0472">Membrane</keyword>
<dbReference type="RefSeq" id="WP_116087654.1">
    <property type="nucleotide sequence ID" value="NZ_JAVRHL010000004.1"/>
</dbReference>
<gene>
    <name evidence="2" type="ORF">RM543_16370</name>
</gene>
<feature type="transmembrane region" description="Helical" evidence="1">
    <location>
        <begin position="31"/>
        <end position="55"/>
    </location>
</feature>
<protein>
    <submittedName>
        <fullName evidence="2">Uncharacterized protein</fullName>
    </submittedName>
</protein>
<organism evidence="2 3">
    <name type="scientific">Tropicimonas omnivorans</name>
    <dbReference type="NCBI Taxonomy" id="3075590"/>
    <lineage>
        <taxon>Bacteria</taxon>
        <taxon>Pseudomonadati</taxon>
        <taxon>Pseudomonadota</taxon>
        <taxon>Alphaproteobacteria</taxon>
        <taxon>Rhodobacterales</taxon>
        <taxon>Roseobacteraceae</taxon>
        <taxon>Tropicimonas</taxon>
    </lineage>
</organism>
<dbReference type="Proteomes" id="UP001265259">
    <property type="component" value="Unassembled WGS sequence"/>
</dbReference>
<evidence type="ECO:0000313" key="2">
    <source>
        <dbReference type="EMBL" id="MDT0684261.1"/>
    </source>
</evidence>
<name>A0ABU3DKR5_9RHOB</name>
<proteinExistence type="predicted"/>
<reference evidence="2 3" key="1">
    <citation type="submission" date="2023-09" db="EMBL/GenBank/DDBJ databases">
        <authorList>
            <person name="Rey-Velasco X."/>
        </authorList>
    </citation>
    <scope>NUCLEOTIDE SEQUENCE [LARGE SCALE GENOMIC DNA]</scope>
    <source>
        <strain evidence="2 3">F158</strain>
    </source>
</reference>
<dbReference type="EMBL" id="JAVRHL010000004">
    <property type="protein sequence ID" value="MDT0684261.1"/>
    <property type="molecule type" value="Genomic_DNA"/>
</dbReference>
<comment type="caution">
    <text evidence="2">The sequence shown here is derived from an EMBL/GenBank/DDBJ whole genome shotgun (WGS) entry which is preliminary data.</text>
</comment>